<protein>
    <recommendedName>
        <fullName evidence="3">Carrier domain-containing protein</fullName>
    </recommendedName>
</protein>
<dbReference type="eggNOG" id="ENOG5033CWN">
    <property type="taxonomic scope" value="Bacteria"/>
</dbReference>
<dbReference type="Proteomes" id="UP000001937">
    <property type="component" value="Chromosome"/>
</dbReference>
<dbReference type="KEGG" id="fra:Francci3_3271"/>
<evidence type="ECO:0000313" key="1">
    <source>
        <dbReference type="EMBL" id="ABD12628.1"/>
    </source>
</evidence>
<dbReference type="AlphaFoldDB" id="Q2J7W4"/>
<evidence type="ECO:0000313" key="2">
    <source>
        <dbReference type="Proteomes" id="UP000001937"/>
    </source>
</evidence>
<dbReference type="STRING" id="106370.Francci3_3271"/>
<organism evidence="1 2">
    <name type="scientific">Frankia casuarinae (strain DSM 45818 / CECT 9043 / HFP020203 / CcI3)</name>
    <dbReference type="NCBI Taxonomy" id="106370"/>
    <lineage>
        <taxon>Bacteria</taxon>
        <taxon>Bacillati</taxon>
        <taxon>Actinomycetota</taxon>
        <taxon>Actinomycetes</taxon>
        <taxon>Frankiales</taxon>
        <taxon>Frankiaceae</taxon>
        <taxon>Frankia</taxon>
    </lineage>
</organism>
<accession>Q2J7W4</accession>
<evidence type="ECO:0008006" key="3">
    <source>
        <dbReference type="Google" id="ProtNLM"/>
    </source>
</evidence>
<name>Q2J7W4_FRACC</name>
<keyword evidence="2" id="KW-1185">Reference proteome</keyword>
<dbReference type="InterPro" id="IPR036736">
    <property type="entry name" value="ACP-like_sf"/>
</dbReference>
<sequence>MLPDSVLPDSVLPDIETVVRENLAAVLTIDIAPEDLEPAAALTGTYGLTSLNKVLFLTSLCRDTGIDMAHFTEDDLAGMHTLRDCVEILSRHAPAGA</sequence>
<reference evidence="1 2" key="1">
    <citation type="journal article" date="2007" name="Genome Res.">
        <title>Genome characteristics of facultatively symbiotic Frankia sp. strains reflect host range and host plant biogeography.</title>
        <authorList>
            <person name="Normand P."/>
            <person name="Lapierre P."/>
            <person name="Tisa L.S."/>
            <person name="Gogarten J.P."/>
            <person name="Alloisio N."/>
            <person name="Bagnarol E."/>
            <person name="Bassi C.A."/>
            <person name="Berry A.M."/>
            <person name="Bickhart D.M."/>
            <person name="Choisne N."/>
            <person name="Couloux A."/>
            <person name="Cournoyer B."/>
            <person name="Cruveiller S."/>
            <person name="Daubin V."/>
            <person name="Demange N."/>
            <person name="Francino M.P."/>
            <person name="Goltsman E."/>
            <person name="Huang Y."/>
            <person name="Kopp O.R."/>
            <person name="Labarre L."/>
            <person name="Lapidus A."/>
            <person name="Lavire C."/>
            <person name="Marechal J."/>
            <person name="Martinez M."/>
            <person name="Mastronunzio J.E."/>
            <person name="Mullin B.C."/>
            <person name="Niemann J."/>
            <person name="Pujic P."/>
            <person name="Rawnsley T."/>
            <person name="Rouy Z."/>
            <person name="Schenowitz C."/>
            <person name="Sellstedt A."/>
            <person name="Tavares F."/>
            <person name="Tomkins J.P."/>
            <person name="Vallenet D."/>
            <person name="Valverde C."/>
            <person name="Wall L.G."/>
            <person name="Wang Y."/>
            <person name="Medigue C."/>
            <person name="Benson D.R."/>
        </authorList>
    </citation>
    <scope>NUCLEOTIDE SEQUENCE [LARGE SCALE GENOMIC DNA]</scope>
    <source>
        <strain evidence="2">DSM 45818 / CECT 9043 / CcI3</strain>
    </source>
</reference>
<proteinExistence type="predicted"/>
<dbReference type="SUPFAM" id="SSF47336">
    <property type="entry name" value="ACP-like"/>
    <property type="match status" value="1"/>
</dbReference>
<dbReference type="Gene3D" id="1.10.1200.10">
    <property type="entry name" value="ACP-like"/>
    <property type="match status" value="1"/>
</dbReference>
<dbReference type="HOGENOM" id="CLU_2477673_0_0_11"/>
<gene>
    <name evidence="1" type="ordered locus">Francci3_3271</name>
</gene>
<dbReference type="RefSeq" id="WP_011437655.1">
    <property type="nucleotide sequence ID" value="NC_007777.1"/>
</dbReference>
<dbReference type="EMBL" id="CP000249">
    <property type="protein sequence ID" value="ABD12628.1"/>
    <property type="molecule type" value="Genomic_DNA"/>
</dbReference>